<dbReference type="SUPFAM" id="SSF82171">
    <property type="entry name" value="DPP6 N-terminal domain-like"/>
    <property type="match status" value="1"/>
</dbReference>
<dbReference type="HOGENOM" id="CLU_012236_1_0_1"/>
<dbReference type="InterPro" id="IPR050585">
    <property type="entry name" value="Xaa-Pro_dipeptidyl-ppase/CocE"/>
</dbReference>
<dbReference type="PANTHER" id="PTHR43056">
    <property type="entry name" value="PEPTIDASE S9 PROLYL OLIGOPEPTIDASE"/>
    <property type="match status" value="1"/>
</dbReference>
<protein>
    <recommendedName>
        <fullName evidence="1">Peptidase S9 prolyl oligopeptidase catalytic domain-containing protein</fullName>
    </recommendedName>
</protein>
<gene>
    <name evidence="2" type="ORF">FOMPIDRAFT_1024913</name>
</gene>
<reference evidence="2 3" key="1">
    <citation type="journal article" date="2012" name="Science">
        <title>The Paleozoic origin of enzymatic lignin decomposition reconstructed from 31 fungal genomes.</title>
        <authorList>
            <person name="Floudas D."/>
            <person name="Binder M."/>
            <person name="Riley R."/>
            <person name="Barry K."/>
            <person name="Blanchette R.A."/>
            <person name="Henrissat B."/>
            <person name="Martinez A.T."/>
            <person name="Otillar R."/>
            <person name="Spatafora J.W."/>
            <person name="Yadav J.S."/>
            <person name="Aerts A."/>
            <person name="Benoit I."/>
            <person name="Boyd A."/>
            <person name="Carlson A."/>
            <person name="Copeland A."/>
            <person name="Coutinho P.M."/>
            <person name="de Vries R.P."/>
            <person name="Ferreira P."/>
            <person name="Findley K."/>
            <person name="Foster B."/>
            <person name="Gaskell J."/>
            <person name="Glotzer D."/>
            <person name="Gorecki P."/>
            <person name="Heitman J."/>
            <person name="Hesse C."/>
            <person name="Hori C."/>
            <person name="Igarashi K."/>
            <person name="Jurgens J.A."/>
            <person name="Kallen N."/>
            <person name="Kersten P."/>
            <person name="Kohler A."/>
            <person name="Kuees U."/>
            <person name="Kumar T.K.A."/>
            <person name="Kuo A."/>
            <person name="LaButti K."/>
            <person name="Larrondo L.F."/>
            <person name="Lindquist E."/>
            <person name="Ling A."/>
            <person name="Lombard V."/>
            <person name="Lucas S."/>
            <person name="Lundell T."/>
            <person name="Martin R."/>
            <person name="McLaughlin D.J."/>
            <person name="Morgenstern I."/>
            <person name="Morin E."/>
            <person name="Murat C."/>
            <person name="Nagy L.G."/>
            <person name="Nolan M."/>
            <person name="Ohm R.A."/>
            <person name="Patyshakuliyeva A."/>
            <person name="Rokas A."/>
            <person name="Ruiz-Duenas F.J."/>
            <person name="Sabat G."/>
            <person name="Salamov A."/>
            <person name="Samejima M."/>
            <person name="Schmutz J."/>
            <person name="Slot J.C."/>
            <person name="St John F."/>
            <person name="Stenlid J."/>
            <person name="Sun H."/>
            <person name="Sun S."/>
            <person name="Syed K."/>
            <person name="Tsang A."/>
            <person name="Wiebenga A."/>
            <person name="Young D."/>
            <person name="Pisabarro A."/>
            <person name="Eastwood D.C."/>
            <person name="Martin F."/>
            <person name="Cullen D."/>
            <person name="Grigoriev I.V."/>
            <person name="Hibbett D.S."/>
        </authorList>
    </citation>
    <scope>NUCLEOTIDE SEQUENCE</scope>
    <source>
        <strain evidence="3">FP-58527</strain>
    </source>
</reference>
<keyword evidence="3" id="KW-1185">Reference proteome</keyword>
<evidence type="ECO:0000259" key="1">
    <source>
        <dbReference type="Pfam" id="PF00326"/>
    </source>
</evidence>
<dbReference type="GO" id="GO:0006508">
    <property type="term" value="P:proteolysis"/>
    <property type="evidence" value="ECO:0007669"/>
    <property type="project" value="InterPro"/>
</dbReference>
<evidence type="ECO:0000313" key="2">
    <source>
        <dbReference type="EMBL" id="EPS97742.1"/>
    </source>
</evidence>
<dbReference type="Gene3D" id="2.120.10.30">
    <property type="entry name" value="TolB, C-terminal domain"/>
    <property type="match status" value="1"/>
</dbReference>
<proteinExistence type="predicted"/>
<dbReference type="EMBL" id="KE504173">
    <property type="protein sequence ID" value="EPS97742.1"/>
    <property type="molecule type" value="Genomic_DNA"/>
</dbReference>
<dbReference type="OrthoDB" id="43744at2759"/>
<dbReference type="GO" id="GO:0008236">
    <property type="term" value="F:serine-type peptidase activity"/>
    <property type="evidence" value="ECO:0007669"/>
    <property type="project" value="InterPro"/>
</dbReference>
<organism evidence="2 3">
    <name type="scientific">Fomitopsis schrenkii</name>
    <name type="common">Brown rot fungus</name>
    <dbReference type="NCBI Taxonomy" id="2126942"/>
    <lineage>
        <taxon>Eukaryota</taxon>
        <taxon>Fungi</taxon>
        <taxon>Dikarya</taxon>
        <taxon>Basidiomycota</taxon>
        <taxon>Agaricomycotina</taxon>
        <taxon>Agaricomycetes</taxon>
        <taxon>Polyporales</taxon>
        <taxon>Fomitopsis</taxon>
    </lineage>
</organism>
<dbReference type="AlphaFoldDB" id="S8DYX2"/>
<dbReference type="Pfam" id="PF00326">
    <property type="entry name" value="Peptidase_S9"/>
    <property type="match status" value="1"/>
</dbReference>
<dbReference type="PANTHER" id="PTHR43056:SF5">
    <property type="entry name" value="PEPTIDASE S9 PROLYL OLIGOPEPTIDASE CATALYTIC DOMAIN-CONTAINING PROTEIN"/>
    <property type="match status" value="1"/>
</dbReference>
<dbReference type="Proteomes" id="UP000015241">
    <property type="component" value="Unassembled WGS sequence"/>
</dbReference>
<accession>S8DYX2</accession>
<dbReference type="eggNOG" id="KOG2100">
    <property type="taxonomic scope" value="Eukaryota"/>
</dbReference>
<evidence type="ECO:0000313" key="3">
    <source>
        <dbReference type="Proteomes" id="UP000015241"/>
    </source>
</evidence>
<dbReference type="Gene3D" id="3.40.50.1820">
    <property type="entry name" value="alpha/beta hydrolase"/>
    <property type="match status" value="1"/>
</dbReference>
<sequence length="669" mass="73193">MAETARYGTWSSPIEAQDVCHKPPDPADDVFVDPVTGTIYHTEGRPSEGGRSAIVFTETGRDAMRKMWDARTRVHEYGGAPASVSDGIVYFSNLPDNRVYAVGRSEDPQPITPENENHRFAKLAVHPTHPHLIVAVLEDHTKPAPTDVVNTLCVINSRTHTVSTLVSGAHFYSGPAFSPDGTHITWEQWSHPDTSWEGGEVYVASVHASDSSLTLSDTNHVGGASGRVSAAYPLWASNDVLIYTSDESGYQNPWKYTVSAGTAVPVLEEPVDVDFALPRWYLGWEFSAPLDLTGERVLYAAVRDGRSCLYVLSLADGEAEELECPYVNILVLKRVRDNTVVFKAESADKPEAVVLCTLDADLNPTFKELSGGMFNLPLAQGMISLAKPMTLKNPANDGPLHVLYYPPQNPNYQGVPGEKPPCIVNAHGGPNTHASQGFKWEVQFFTSRGFAWVDVNYSGSCGYGREYMERLNGHWGEFDVLDCIHAMRALSAAPHPLIDARRSIIRGRSAGGYIALATACRDRKAFAAVTSMYGAADLAALVHGMHKFQRHHVQRLVGGAPEAVPDVYRRRTPLKNLGRIAKLGFPPLLILQGSEDSIVPPAQAEAIVEAVKSQGGRVEYRLFEGEGHGWRKTKTIELAIEQELAFYQEVLGLTDEEEGEGLPEYSAAC</sequence>
<dbReference type="InterPro" id="IPR011042">
    <property type="entry name" value="6-blade_b-propeller_TolB-like"/>
</dbReference>
<dbReference type="STRING" id="743788.S8DYX2"/>
<feature type="domain" description="Peptidase S9 prolyl oligopeptidase catalytic" evidence="1">
    <location>
        <begin position="438"/>
        <end position="652"/>
    </location>
</feature>
<name>S8DYX2_FOMSC</name>
<dbReference type="SUPFAM" id="SSF53474">
    <property type="entry name" value="alpha/beta-Hydrolases"/>
    <property type="match status" value="1"/>
</dbReference>
<dbReference type="InParanoid" id="S8DYX2"/>
<dbReference type="InterPro" id="IPR029058">
    <property type="entry name" value="AB_hydrolase_fold"/>
</dbReference>
<dbReference type="InterPro" id="IPR001375">
    <property type="entry name" value="Peptidase_S9_cat"/>
</dbReference>